<protein>
    <submittedName>
        <fullName evidence="1">Uncharacterized protein</fullName>
    </submittedName>
</protein>
<keyword evidence="2" id="KW-1185">Reference proteome</keyword>
<evidence type="ECO:0000313" key="2">
    <source>
        <dbReference type="Proteomes" id="UP000245626"/>
    </source>
</evidence>
<accession>A0ACD0NZN6</accession>
<dbReference type="EMBL" id="KZ819862">
    <property type="protein sequence ID" value="PWN51195.1"/>
    <property type="molecule type" value="Genomic_DNA"/>
</dbReference>
<sequence length="158" mass="17364">MLNQDERQITPTSPSPSPSPGPQAPSGTQQQALQAQVFGLSTAAKESAETSIDREEQLRQLLENRVRNVVDSLYQLAVCTADVQEGSEHLIRSKINESVQALAELDRMKGDTSSLVPGDVIDMLDAGRNLDNHTRNFINRLASENQYSYGQHIAMEVS</sequence>
<proteinExistence type="predicted"/>
<reference evidence="1 2" key="1">
    <citation type="journal article" date="2018" name="Mol. Biol. Evol.">
        <title>Broad Genomic Sampling Reveals a Smut Pathogenic Ancestry of the Fungal Clade Ustilaginomycotina.</title>
        <authorList>
            <person name="Kijpornyongpan T."/>
            <person name="Mondo S.J."/>
            <person name="Barry K."/>
            <person name="Sandor L."/>
            <person name="Lee J."/>
            <person name="Lipzen A."/>
            <person name="Pangilinan J."/>
            <person name="LaButti K."/>
            <person name="Hainaut M."/>
            <person name="Henrissat B."/>
            <person name="Grigoriev I.V."/>
            <person name="Spatafora J.W."/>
            <person name="Aime M.C."/>
        </authorList>
    </citation>
    <scope>NUCLEOTIDE SEQUENCE [LARGE SCALE GENOMIC DNA]</scope>
    <source>
        <strain evidence="1 2">SA 807</strain>
    </source>
</reference>
<evidence type="ECO:0000313" key="1">
    <source>
        <dbReference type="EMBL" id="PWN51195.1"/>
    </source>
</evidence>
<name>A0ACD0NZN6_9BASI</name>
<organism evidence="1 2">
    <name type="scientific">Violaceomyces palustris</name>
    <dbReference type="NCBI Taxonomy" id="1673888"/>
    <lineage>
        <taxon>Eukaryota</taxon>
        <taxon>Fungi</taxon>
        <taxon>Dikarya</taxon>
        <taxon>Basidiomycota</taxon>
        <taxon>Ustilaginomycotina</taxon>
        <taxon>Ustilaginomycetes</taxon>
        <taxon>Violaceomycetales</taxon>
        <taxon>Violaceomycetaceae</taxon>
        <taxon>Violaceomyces</taxon>
    </lineage>
</organism>
<dbReference type="Proteomes" id="UP000245626">
    <property type="component" value="Unassembled WGS sequence"/>
</dbReference>
<gene>
    <name evidence="1" type="ORF">IE53DRAFT_60332</name>
</gene>